<keyword evidence="11" id="KW-1185">Reference proteome</keyword>
<feature type="region of interest" description="Disordered" evidence="7">
    <location>
        <begin position="616"/>
        <end position="675"/>
    </location>
</feature>
<evidence type="ECO:0000256" key="3">
    <source>
        <dbReference type="ARBA" id="ARBA00014160"/>
    </source>
</evidence>
<comment type="function">
    <text evidence="1">E3 UFM1-protein ligase that mediates ufmylation of target proteins.</text>
</comment>
<dbReference type="GO" id="GO:0061666">
    <property type="term" value="F:UFM1 ligase activity"/>
    <property type="evidence" value="ECO:0007669"/>
    <property type="project" value="InterPro"/>
</dbReference>
<feature type="domain" description="E3 UFM1-protein ligase-like C-terminal" evidence="10">
    <location>
        <begin position="856"/>
        <end position="959"/>
    </location>
</feature>
<dbReference type="InterPro" id="IPR018611">
    <property type="entry name" value="Ufl1"/>
</dbReference>
<dbReference type="Pfam" id="PF09743">
    <property type="entry name" value="E3_UFM1_ligase"/>
    <property type="match status" value="1"/>
</dbReference>
<proteinExistence type="inferred from homology"/>
<evidence type="ECO:0000256" key="1">
    <source>
        <dbReference type="ARBA" id="ARBA00003950"/>
    </source>
</evidence>
<dbReference type="PANTHER" id="PTHR31057">
    <property type="entry name" value="E3 UFM1-PROTEIN LIGASE 1"/>
    <property type="match status" value="1"/>
</dbReference>
<dbReference type="GO" id="GO:0005789">
    <property type="term" value="C:endoplasmic reticulum membrane"/>
    <property type="evidence" value="ECO:0007669"/>
    <property type="project" value="TreeGrafter"/>
</dbReference>
<evidence type="ECO:0000256" key="6">
    <source>
        <dbReference type="ARBA" id="ARBA00030452"/>
    </source>
</evidence>
<dbReference type="AlphaFoldDB" id="A0A914C8D6"/>
<keyword evidence="4" id="KW-0808">Transferase</keyword>
<evidence type="ECO:0000313" key="11">
    <source>
        <dbReference type="Proteomes" id="UP000887540"/>
    </source>
</evidence>
<dbReference type="WBParaSite" id="ACRNAN_Path_530.g2006.t1">
    <property type="protein sequence ID" value="ACRNAN_Path_530.g2006.t1"/>
    <property type="gene ID" value="ACRNAN_Path_530.g2006"/>
</dbReference>
<feature type="domain" description="E3 UFM1-protein ligase 1-like" evidence="9">
    <location>
        <begin position="511"/>
        <end position="576"/>
    </location>
</feature>
<dbReference type="Pfam" id="PF23659">
    <property type="entry name" value="UFL1"/>
    <property type="match status" value="2"/>
</dbReference>
<dbReference type="GO" id="GO:0034976">
    <property type="term" value="P:response to endoplasmic reticulum stress"/>
    <property type="evidence" value="ECO:0007669"/>
    <property type="project" value="TreeGrafter"/>
</dbReference>
<sequence>MTTWADIQRLASDLQRVQLAEGAKKLSENNVIEVVSKLISMNSIDIIFTNDGREYITRKHLLTEIRNECIAADGRLALTDLATRLNVSLNHVENAVATITKADSFVLCAGELLSKEFLDSLFKRLNERLKEVGHLSVRNLTKSWDLPMEILNEFVLPELGRKAIKDEDELYTYQFINSQKKKLRGAVSAITKVTPLATIHSYLEVSQATFFSLWSELANANEIPGTIMGSKSTLKSLYIPKIYGNLVETFVQKSFAERRFIEQSVLKKLAILDAKDYFEQIRSKKELDEILFFSSVVLAKDLWVEITKTIEEAIESQMFCSVEEIVSQFITTSLEPRDLDSMTELLLKSHSTWRATDSVLLYEISIVDTTLKALESFIAEKAERDAPELSKLLKERKTQPTTKKAAVVEDDDDDWGSSKGGKKKGGKKSTGGNKKSSTPASQSNQDTSMWNIPHDELLSELRKLDFIPSELIDVVIHDIEEAANTMFRGKVENILRSIDASGAQNKKKEQAQAQGKLKTLYDSICMFDQGSSFCEEALSQDLKQYLLRTLCTEAANLVLSMFVDLPNSSNLSQKSHSTWRATDSVLLYEISIVETTLKALESFIAEKAERDAPELSKLLKERKTQPTTKKAAVVEDDDDDWGSSKGGKKKGGKKSTGGNKKSSTPASQSNQDTSMWNIPHDELLSELRKLDFIPSELIDVIIHDVEEAANTMFRGKVENILRSIDASGAQNKKKEQAQAQGKLKTLYDSICMFDQGSSFCEEALSQDLKQYLLRTLCTEAANLVLSMFVDLPNSSNLSQKVRDECIASVPEPEVRQSITQLFSSLTDMEKFHEAAQSLQTCSIMLKPPDKKARQEAVSTYAQDLRTQLEQSEDPPACLLLAILIVYAEKAKVAIHASGKFVSSLCKHLTTTSDSLHERVAPELLELFNETQRLVVQMFKSKRMKDEETVAVNQHIHKIKSILFTSS</sequence>
<evidence type="ECO:0000256" key="4">
    <source>
        <dbReference type="ARBA" id="ARBA00022679"/>
    </source>
</evidence>
<protein>
    <recommendedName>
        <fullName evidence="3">E3 UFM1-protein ligase 1 homolog</fullName>
    </recommendedName>
    <alternativeName>
        <fullName evidence="6">E3 UFM1-protein transferase 1 homolog</fullName>
    </alternativeName>
</protein>
<reference evidence="12" key="1">
    <citation type="submission" date="2022-11" db="UniProtKB">
        <authorList>
            <consortium name="WormBaseParasite"/>
        </authorList>
    </citation>
    <scope>IDENTIFICATION</scope>
</reference>
<dbReference type="InterPro" id="IPR056580">
    <property type="entry name" value="Ufl1_dom"/>
</dbReference>
<evidence type="ECO:0000256" key="5">
    <source>
        <dbReference type="ARBA" id="ARBA00022786"/>
    </source>
</evidence>
<evidence type="ECO:0000259" key="10">
    <source>
        <dbReference type="Pfam" id="PF25041"/>
    </source>
</evidence>
<evidence type="ECO:0000313" key="12">
    <source>
        <dbReference type="WBParaSite" id="ACRNAN_Path_530.g2006.t1"/>
    </source>
</evidence>
<dbReference type="PANTHER" id="PTHR31057:SF0">
    <property type="entry name" value="E3 UFM1-PROTEIN LIGASE 1"/>
    <property type="match status" value="1"/>
</dbReference>
<evidence type="ECO:0000259" key="9">
    <source>
        <dbReference type="Pfam" id="PF23659"/>
    </source>
</evidence>
<name>A0A914C8D6_9BILA</name>
<evidence type="ECO:0000256" key="2">
    <source>
        <dbReference type="ARBA" id="ARBA00010789"/>
    </source>
</evidence>
<accession>A0A914C8D6</accession>
<feature type="compositionally biased region" description="Polar residues" evidence="7">
    <location>
        <begin position="438"/>
        <end position="449"/>
    </location>
</feature>
<dbReference type="InterPro" id="IPR056761">
    <property type="entry name" value="Ufl1-like_C"/>
</dbReference>
<evidence type="ECO:0000256" key="7">
    <source>
        <dbReference type="SAM" id="MobiDB-lite"/>
    </source>
</evidence>
<feature type="domain" description="E3 UFM1-protein ligase 1-like N-terminal" evidence="8">
    <location>
        <begin position="6"/>
        <end position="277"/>
    </location>
</feature>
<feature type="compositionally biased region" description="Polar residues" evidence="7">
    <location>
        <begin position="664"/>
        <end position="675"/>
    </location>
</feature>
<evidence type="ECO:0000259" key="8">
    <source>
        <dbReference type="Pfam" id="PF09743"/>
    </source>
</evidence>
<dbReference type="InterPro" id="IPR056579">
    <property type="entry name" value="Ufl1_N"/>
</dbReference>
<feature type="region of interest" description="Disordered" evidence="7">
    <location>
        <begin position="390"/>
        <end position="449"/>
    </location>
</feature>
<dbReference type="Proteomes" id="UP000887540">
    <property type="component" value="Unplaced"/>
</dbReference>
<keyword evidence="5" id="KW-0833">Ubl conjugation pathway</keyword>
<dbReference type="GO" id="GO:1990592">
    <property type="term" value="P:protein K69-linked ufmylation"/>
    <property type="evidence" value="ECO:0007669"/>
    <property type="project" value="TreeGrafter"/>
</dbReference>
<dbReference type="Pfam" id="PF25041">
    <property type="entry name" value="UFL1_C"/>
    <property type="match status" value="1"/>
</dbReference>
<feature type="domain" description="E3 UFM1-protein ligase 1-like" evidence="9">
    <location>
        <begin position="737"/>
        <end position="847"/>
    </location>
</feature>
<comment type="similarity">
    <text evidence="2">Belongs to the UFL1 family.</text>
</comment>
<organism evidence="11 12">
    <name type="scientific">Acrobeloides nanus</name>
    <dbReference type="NCBI Taxonomy" id="290746"/>
    <lineage>
        <taxon>Eukaryota</taxon>
        <taxon>Metazoa</taxon>
        <taxon>Ecdysozoa</taxon>
        <taxon>Nematoda</taxon>
        <taxon>Chromadorea</taxon>
        <taxon>Rhabditida</taxon>
        <taxon>Tylenchina</taxon>
        <taxon>Cephalobomorpha</taxon>
        <taxon>Cephaloboidea</taxon>
        <taxon>Cephalobidae</taxon>
        <taxon>Acrobeloides</taxon>
    </lineage>
</organism>
<dbReference type="GO" id="GO:0032434">
    <property type="term" value="P:regulation of proteasomal ubiquitin-dependent protein catabolic process"/>
    <property type="evidence" value="ECO:0007669"/>
    <property type="project" value="TreeGrafter"/>
</dbReference>